<dbReference type="Pfam" id="PF08395">
    <property type="entry name" value="7tm_7"/>
    <property type="match status" value="1"/>
</dbReference>
<dbReference type="InterPro" id="IPR013604">
    <property type="entry name" value="7TM_chemorcpt"/>
</dbReference>
<accession>A0A0S3J2K2</accession>
<keyword evidence="3" id="KW-0812">Transmembrane</keyword>
<evidence type="ECO:0000256" key="4">
    <source>
        <dbReference type="ARBA" id="ARBA00022989"/>
    </source>
</evidence>
<keyword evidence="4" id="KW-1133">Transmembrane helix</keyword>
<keyword evidence="6" id="KW-0675">Receptor</keyword>
<comment type="subcellular location">
    <subcellularLocation>
        <location evidence="1">Cell membrane</location>
        <topology evidence="1">Multi-pass membrane protein</topology>
    </subcellularLocation>
</comment>
<reference evidence="6" key="1">
    <citation type="journal article" date="2015" name="BMC Genomics">
        <title>Candidate chemosensory genes identified in Colaphellus bowringi by antennal transcriptome analysis.</title>
        <authorList>
            <person name="Li X.M."/>
            <person name="Zhu X.Y."/>
            <person name="Wang Z.Q."/>
            <person name="Wang Y."/>
            <person name="He P."/>
            <person name="Chen G."/>
            <person name="Sun L."/>
            <person name="Deng D.G."/>
            <person name="Zhang Y.N."/>
        </authorList>
    </citation>
    <scope>NUCLEOTIDE SEQUENCE</scope>
</reference>
<keyword evidence="5" id="KW-0472">Membrane</keyword>
<reference evidence="6" key="2">
    <citation type="submission" date="2015-08" db="EMBL/GenBank/DDBJ databases">
        <authorList>
            <person name="Babu N.S."/>
            <person name="Beckwith C.J."/>
            <person name="Beseler K.G."/>
            <person name="Brison A."/>
            <person name="Carone J.V."/>
            <person name="Caskin T.P."/>
            <person name="Diamond M."/>
            <person name="Durham M.E."/>
            <person name="Foxe J.M."/>
            <person name="Go M."/>
            <person name="Henderson B.A."/>
            <person name="Jones I.B."/>
            <person name="McGettigan J.A."/>
            <person name="Micheletti S.J."/>
            <person name="Nasrallah M.E."/>
            <person name="Ortiz D."/>
            <person name="Piller C.R."/>
            <person name="Privatt S.R."/>
            <person name="Schneider S.L."/>
            <person name="Sharp S."/>
            <person name="Smith T.C."/>
            <person name="Stanton J.D."/>
            <person name="Ullery H.E."/>
            <person name="Wilson R.J."/>
            <person name="Serrano M.G."/>
            <person name="Buck G."/>
            <person name="Lee V."/>
            <person name="Wang Y."/>
            <person name="Carvalho R."/>
            <person name="Voegtly L."/>
            <person name="Shi R."/>
            <person name="Duckworth R."/>
            <person name="Johnson A."/>
            <person name="Loviza R."/>
            <person name="Walstead R."/>
            <person name="Shah Z."/>
            <person name="Kiflezghi M."/>
            <person name="Wade K."/>
            <person name="Ball S.L."/>
            <person name="Bradley K.W."/>
            <person name="Asai D.J."/>
            <person name="Bowman C.A."/>
            <person name="Russell D.A."/>
            <person name="Pope W.H."/>
            <person name="Jacobs-Sera D."/>
            <person name="Hendrix R.W."/>
            <person name="Hatfull G.F."/>
        </authorList>
    </citation>
    <scope>NUCLEOTIDE SEQUENCE</scope>
</reference>
<feature type="non-terminal residue" evidence="6">
    <location>
        <position position="1"/>
    </location>
</feature>
<dbReference type="GO" id="GO:0005886">
    <property type="term" value="C:plasma membrane"/>
    <property type="evidence" value="ECO:0007669"/>
    <property type="project" value="UniProtKB-SubCell"/>
</dbReference>
<evidence type="ECO:0000256" key="1">
    <source>
        <dbReference type="ARBA" id="ARBA00004651"/>
    </source>
</evidence>
<organism evidence="6">
    <name type="scientific">Colaphellus bowringi</name>
    <dbReference type="NCBI Taxonomy" id="561076"/>
    <lineage>
        <taxon>Eukaryota</taxon>
        <taxon>Metazoa</taxon>
        <taxon>Ecdysozoa</taxon>
        <taxon>Arthropoda</taxon>
        <taxon>Hexapoda</taxon>
        <taxon>Insecta</taxon>
        <taxon>Pterygota</taxon>
        <taxon>Neoptera</taxon>
        <taxon>Endopterygota</taxon>
        <taxon>Coleoptera</taxon>
        <taxon>Polyphaga</taxon>
        <taxon>Cucujiformia</taxon>
        <taxon>Chrysomeloidea</taxon>
        <taxon>Chrysomelidae</taxon>
        <taxon>Chrysomelinae</taxon>
        <taxon>Chrysomelini</taxon>
        <taxon>Colaphellus</taxon>
    </lineage>
</organism>
<proteinExistence type="evidence at transcript level"/>
<dbReference type="AlphaFoldDB" id="A0A0S3J2K2"/>
<name>A0A0S3J2K2_9CUCU</name>
<dbReference type="GO" id="GO:0050909">
    <property type="term" value="P:sensory perception of taste"/>
    <property type="evidence" value="ECO:0007669"/>
    <property type="project" value="InterPro"/>
</dbReference>
<evidence type="ECO:0000256" key="5">
    <source>
        <dbReference type="ARBA" id="ARBA00023136"/>
    </source>
</evidence>
<evidence type="ECO:0000313" key="6">
    <source>
        <dbReference type="EMBL" id="ALR72531.1"/>
    </source>
</evidence>
<dbReference type="EMBL" id="KT381525">
    <property type="protein sequence ID" value="ALR72531.1"/>
    <property type="molecule type" value="mRNA"/>
</dbReference>
<evidence type="ECO:0000256" key="3">
    <source>
        <dbReference type="ARBA" id="ARBA00022692"/>
    </source>
</evidence>
<keyword evidence="2" id="KW-1003">Cell membrane</keyword>
<sequence>GSLSDTANSSKKIICNILQNSLNSSIKQELWIYLSLATTNKIQCSACSFFKINKTLITSAVSVGTTYLVILAQFNDK</sequence>
<evidence type="ECO:0000256" key="2">
    <source>
        <dbReference type="ARBA" id="ARBA00022475"/>
    </source>
</evidence>
<protein>
    <submittedName>
        <fullName evidence="6">Gustatory receptor 5</fullName>
    </submittedName>
</protein>